<dbReference type="EMBL" id="AORV01000072">
    <property type="protein sequence ID" value="EMS69173.1"/>
    <property type="molecule type" value="Genomic_DNA"/>
</dbReference>
<accession>S0FKX2</accession>
<evidence type="ECO:0000256" key="5">
    <source>
        <dbReference type="ARBA" id="ARBA00022801"/>
    </source>
</evidence>
<evidence type="ECO:0000259" key="8">
    <source>
        <dbReference type="Pfam" id="PF01120"/>
    </source>
</evidence>
<keyword evidence="5 9" id="KW-0378">Hydrolase</keyword>
<name>S0FKX2_RUMCE</name>
<dbReference type="eggNOG" id="COG3669">
    <property type="taxonomic scope" value="Bacteria"/>
</dbReference>
<dbReference type="GO" id="GO:0004560">
    <property type="term" value="F:alpha-L-fucosidase activity"/>
    <property type="evidence" value="ECO:0007669"/>
    <property type="project" value="UniProtKB-EC"/>
</dbReference>
<evidence type="ECO:0000256" key="7">
    <source>
        <dbReference type="PIRSR" id="PIRSR001092-1"/>
    </source>
</evidence>
<dbReference type="SMART" id="SM00812">
    <property type="entry name" value="Alpha_L_fucos"/>
    <property type="match status" value="1"/>
</dbReference>
<dbReference type="SUPFAM" id="SSF51445">
    <property type="entry name" value="(Trans)glycosidases"/>
    <property type="match status" value="1"/>
</dbReference>
<dbReference type="Gene3D" id="3.20.20.80">
    <property type="entry name" value="Glycosidases"/>
    <property type="match status" value="1"/>
</dbReference>
<evidence type="ECO:0000256" key="6">
    <source>
        <dbReference type="ARBA" id="ARBA00023295"/>
    </source>
</evidence>
<evidence type="ECO:0000256" key="3">
    <source>
        <dbReference type="ARBA" id="ARBA00012662"/>
    </source>
</evidence>
<proteinExistence type="inferred from homology"/>
<evidence type="ECO:0000256" key="4">
    <source>
        <dbReference type="ARBA" id="ARBA00022729"/>
    </source>
</evidence>
<dbReference type="InterPro" id="IPR017853">
    <property type="entry name" value="GH"/>
</dbReference>
<feature type="site" description="May be important for catalysis" evidence="7">
    <location>
        <position position="267"/>
    </location>
</feature>
<gene>
    <name evidence="9" type="ORF">CTER_5330</name>
</gene>
<dbReference type="PIRSF" id="PIRSF001092">
    <property type="entry name" value="Alpha-L-fucosidase"/>
    <property type="match status" value="1"/>
</dbReference>
<dbReference type="GO" id="GO:0005764">
    <property type="term" value="C:lysosome"/>
    <property type="evidence" value="ECO:0007669"/>
    <property type="project" value="TreeGrafter"/>
</dbReference>
<feature type="domain" description="Glycoside hydrolase family 29 N-terminal" evidence="8">
    <location>
        <begin position="10"/>
        <end position="334"/>
    </location>
</feature>
<sequence>MQNSNPVIRDRNQRTEWFLEARFGMFIHWGLYAIPARGEWVRSVEKISNEAYQKYFEEFDPVAYDPGAWAKAAKKAGMKYAVLTAKHHDGFCLFDSKLTEYKSTNTKCGRDLVREFLEAFRAEGLKVGLYYSLLDWHHEDYPAFGDPFHPMRENEEYKDRKRDFSRYVDYLHGQVKELLTEYGHIDIMWYDFSYDNMTGETWRAADLVNMARQLQPHILIDNRLDGSQSIKTGNPFTYSGDFASPEQLIPANGVTDGSGNPVPWEACITLNNNWGYHSSDRNYKSPKLIIRKLVECVSKNGNMLLNVGPDAKGQIPEESLSILEQVGSWLRQNGSSIYGCGKAGLPKPDWGRFTRNIKTGKIYAHVFEQSIGAVCVENLAGKVGSIRLLKDGSEIPVTRPWNTHDYPEDLFFNFGIPDGATYPLPDDIDTVAELELI</sequence>
<protein>
    <recommendedName>
        <fullName evidence="3">alpha-L-fucosidase</fullName>
        <ecNumber evidence="3">3.2.1.51</ecNumber>
    </recommendedName>
</protein>
<evidence type="ECO:0000313" key="10">
    <source>
        <dbReference type="Proteomes" id="UP000014155"/>
    </source>
</evidence>
<dbReference type="Pfam" id="PF01120">
    <property type="entry name" value="Alpha_L_fucos"/>
    <property type="match status" value="1"/>
</dbReference>
<dbReference type="PANTHER" id="PTHR10030">
    <property type="entry name" value="ALPHA-L-FUCOSIDASE"/>
    <property type="match status" value="1"/>
</dbReference>
<dbReference type="EC" id="3.2.1.51" evidence="3"/>
<dbReference type="STRING" id="1195236.CTER_5330"/>
<dbReference type="PATRIC" id="fig|1195236.3.peg.5469"/>
<comment type="similarity">
    <text evidence="2">Belongs to the glycosyl hydrolase 29 family.</text>
</comment>
<dbReference type="Proteomes" id="UP000014155">
    <property type="component" value="Unassembled WGS sequence"/>
</dbReference>
<keyword evidence="10" id="KW-1185">Reference proteome</keyword>
<dbReference type="PRINTS" id="PR00741">
    <property type="entry name" value="GLHYDRLASE29"/>
</dbReference>
<dbReference type="PANTHER" id="PTHR10030:SF37">
    <property type="entry name" value="ALPHA-L-FUCOSIDASE-RELATED"/>
    <property type="match status" value="1"/>
</dbReference>
<evidence type="ECO:0000256" key="2">
    <source>
        <dbReference type="ARBA" id="ARBA00007951"/>
    </source>
</evidence>
<comment type="caution">
    <text evidence="9">The sequence shown here is derived from an EMBL/GenBank/DDBJ whole genome shotgun (WGS) entry which is preliminary data.</text>
</comment>
<evidence type="ECO:0000313" key="9">
    <source>
        <dbReference type="EMBL" id="EMS69173.1"/>
    </source>
</evidence>
<comment type="function">
    <text evidence="1">Alpha-L-fucosidase is responsible for hydrolyzing the alpha-1,6-linked fucose joined to the reducing-end N-acetylglucosamine of the carbohydrate moieties of glycoproteins.</text>
</comment>
<dbReference type="AlphaFoldDB" id="S0FKX2"/>
<reference evidence="9 10" key="1">
    <citation type="journal article" date="2013" name="Genome Announc.">
        <title>Draft Genome Sequence of the Cellulolytic, Mesophilic, Anaerobic Bacterium Clostridium termitidis Strain CT1112 (DSM 5398).</title>
        <authorList>
            <person name="Lal S."/>
            <person name="Ramachandran U."/>
            <person name="Zhang X."/>
            <person name="Munir R."/>
            <person name="Sparling R."/>
            <person name="Levin D.B."/>
        </authorList>
    </citation>
    <scope>NUCLEOTIDE SEQUENCE [LARGE SCALE GENOMIC DNA]</scope>
    <source>
        <strain evidence="9 10">CT1112</strain>
    </source>
</reference>
<dbReference type="InterPro" id="IPR057739">
    <property type="entry name" value="Glyco_hydro_29_N"/>
</dbReference>
<organism evidence="9 10">
    <name type="scientific">Ruminiclostridium cellobioparum subsp. termitidis CT1112</name>
    <dbReference type="NCBI Taxonomy" id="1195236"/>
    <lineage>
        <taxon>Bacteria</taxon>
        <taxon>Bacillati</taxon>
        <taxon>Bacillota</taxon>
        <taxon>Clostridia</taxon>
        <taxon>Eubacteriales</taxon>
        <taxon>Oscillospiraceae</taxon>
        <taxon>Ruminiclostridium</taxon>
    </lineage>
</organism>
<evidence type="ECO:0000256" key="1">
    <source>
        <dbReference type="ARBA" id="ARBA00004071"/>
    </source>
</evidence>
<dbReference type="InterPro" id="IPR000933">
    <property type="entry name" value="Glyco_hydro_29"/>
</dbReference>
<dbReference type="InterPro" id="IPR016286">
    <property type="entry name" value="FUC_metazoa-typ"/>
</dbReference>
<keyword evidence="6 9" id="KW-0326">Glycosidase</keyword>
<dbReference type="RefSeq" id="WP_004630939.1">
    <property type="nucleotide sequence ID" value="NZ_AORV01000072.1"/>
</dbReference>
<dbReference type="GO" id="GO:0006004">
    <property type="term" value="P:fucose metabolic process"/>
    <property type="evidence" value="ECO:0007669"/>
    <property type="project" value="InterPro"/>
</dbReference>
<keyword evidence="4" id="KW-0732">Signal</keyword>
<dbReference type="GO" id="GO:0016139">
    <property type="term" value="P:glycoside catabolic process"/>
    <property type="evidence" value="ECO:0007669"/>
    <property type="project" value="TreeGrafter"/>
</dbReference>